<feature type="domain" description="JmjC" evidence="6">
    <location>
        <begin position="84"/>
        <end position="226"/>
    </location>
</feature>
<evidence type="ECO:0000256" key="2">
    <source>
        <dbReference type="ARBA" id="ARBA00022723"/>
    </source>
</evidence>
<keyword evidence="5" id="KW-0408">Iron</keyword>
<organism evidence="7 8">
    <name type="scientific">Faucicola osloensis</name>
    <name type="common">Moraxella osloensis</name>
    <dbReference type="NCBI Taxonomy" id="34062"/>
    <lineage>
        <taxon>Bacteria</taxon>
        <taxon>Pseudomonadati</taxon>
        <taxon>Pseudomonadota</taxon>
        <taxon>Gammaproteobacteria</taxon>
        <taxon>Moraxellales</taxon>
        <taxon>Moraxellaceae</taxon>
        <taxon>Faucicola</taxon>
    </lineage>
</organism>
<dbReference type="Pfam" id="PF20514">
    <property type="entry name" value="WHD_ROXA"/>
    <property type="match status" value="1"/>
</dbReference>
<proteinExistence type="predicted"/>
<dbReference type="Gene3D" id="3.40.366.30">
    <property type="entry name" value="50S ribosomal protein L16 arginine hydroxylase, Chain A, Domain 2"/>
    <property type="match status" value="1"/>
</dbReference>
<dbReference type="SUPFAM" id="SSF51197">
    <property type="entry name" value="Clavaminate synthase-like"/>
    <property type="match status" value="1"/>
</dbReference>
<dbReference type="GO" id="GO:0016706">
    <property type="term" value="F:2-oxoglutarate-dependent dioxygenase activity"/>
    <property type="evidence" value="ECO:0007669"/>
    <property type="project" value="TreeGrafter"/>
</dbReference>
<dbReference type="InterPro" id="IPR046799">
    <property type="entry name" value="ROXA-like_wH"/>
</dbReference>
<dbReference type="AlphaFoldDB" id="A0A2D2LUP5"/>
<keyword evidence="4" id="KW-0560">Oxidoreductase</keyword>
<protein>
    <submittedName>
        <fullName evidence="7">Ribosomal oxygenase</fullName>
    </submittedName>
</protein>
<dbReference type="SMART" id="SM00558">
    <property type="entry name" value="JmjC"/>
    <property type="match status" value="1"/>
</dbReference>
<evidence type="ECO:0000256" key="5">
    <source>
        <dbReference type="ARBA" id="ARBA00023004"/>
    </source>
</evidence>
<dbReference type="Gene3D" id="2.60.120.650">
    <property type="entry name" value="Cupin"/>
    <property type="match status" value="1"/>
</dbReference>
<dbReference type="PANTHER" id="PTHR13096:SF8">
    <property type="entry name" value="RIBOSOMAL OXYGENASE 1"/>
    <property type="match status" value="1"/>
</dbReference>
<evidence type="ECO:0000313" key="7">
    <source>
        <dbReference type="EMBL" id="ATR78749.1"/>
    </source>
</evidence>
<dbReference type="RefSeq" id="WP_100270009.1">
    <property type="nucleotide sequence ID" value="NZ_CP024443.1"/>
</dbReference>
<dbReference type="EMBL" id="CP024443">
    <property type="protein sequence ID" value="ATR78749.1"/>
    <property type="molecule type" value="Genomic_DNA"/>
</dbReference>
<dbReference type="GO" id="GO:0046872">
    <property type="term" value="F:metal ion binding"/>
    <property type="evidence" value="ECO:0007669"/>
    <property type="project" value="UniProtKB-KW"/>
</dbReference>
<evidence type="ECO:0000313" key="8">
    <source>
        <dbReference type="Proteomes" id="UP000229340"/>
    </source>
</evidence>
<name>A0A2D2LUP5_FAUOS</name>
<keyword evidence="2" id="KW-0479">Metal-binding</keyword>
<dbReference type="Pfam" id="PF08007">
    <property type="entry name" value="JmjC_2"/>
    <property type="match status" value="1"/>
</dbReference>
<evidence type="ECO:0000256" key="4">
    <source>
        <dbReference type="ARBA" id="ARBA00023002"/>
    </source>
</evidence>
<comment type="cofactor">
    <cofactor evidence="1">
        <name>Fe(2+)</name>
        <dbReference type="ChEBI" id="CHEBI:29033"/>
    </cofactor>
</comment>
<dbReference type="InterPro" id="IPR039994">
    <property type="entry name" value="NO66-like"/>
</dbReference>
<dbReference type="InterPro" id="IPR003347">
    <property type="entry name" value="JmjC_dom"/>
</dbReference>
<evidence type="ECO:0000256" key="1">
    <source>
        <dbReference type="ARBA" id="ARBA00001954"/>
    </source>
</evidence>
<sequence>MTQHFCLPSDISPEKFLSEYWQKKPLLIKQGLPQLVGMFEPDDIIGLAQDKDATARLISENNQQWSLKTSPFTAKDFQKLPKHWTVLVQNMEQWSPALGNLWHAFDFIAQWQRDDIMVSYAPSGGSVGKHYDNYDVFLAQGYGKRHWQLGKYCDQTTQFEAGQPIRLMNEMGELIFDEVLEPGDVLYVPTNLSHYGVAVEDCLTFSFGFRRPTPLQLLDSLADVATHFDDLAIPLKINQPPAVAGELSIASIQDIKAQLIALLNSELGDTIVTEAISETVSKRQYELMLPDTYADIDEIQSALAAGAVIRQDMSSRIIFTQTQADSQTQAKIYVNGCVIDSDDMPANAQTLLIRLANGESVDEQILQAADVETDIICDWIENGWVVIDYPEEIIG</sequence>
<evidence type="ECO:0000256" key="3">
    <source>
        <dbReference type="ARBA" id="ARBA00022964"/>
    </source>
</evidence>
<dbReference type="PANTHER" id="PTHR13096">
    <property type="entry name" value="MINA53 MYC INDUCED NUCLEAR ANTIGEN"/>
    <property type="match status" value="1"/>
</dbReference>
<accession>A0A2D2LUP5</accession>
<reference evidence="8" key="1">
    <citation type="submission" date="2017-11" db="EMBL/GenBank/DDBJ databases">
        <title>Complete genome sequence of Moraxella osloensis NP7 isolated from human skin.</title>
        <authorList>
            <person name="Lee K."/>
            <person name="Lim J.Y."/>
            <person name="Hwang I."/>
        </authorList>
    </citation>
    <scope>NUCLEOTIDE SEQUENCE [LARGE SCALE GENOMIC DNA]</scope>
    <source>
        <strain evidence="8">NP7</strain>
    </source>
</reference>
<dbReference type="Proteomes" id="UP000229340">
    <property type="component" value="Chromosome"/>
</dbReference>
<keyword evidence="3" id="KW-0223">Dioxygenase</keyword>
<gene>
    <name evidence="7" type="ORF">NP7_05465</name>
</gene>
<dbReference type="PROSITE" id="PS51184">
    <property type="entry name" value="JMJC"/>
    <property type="match status" value="1"/>
</dbReference>
<dbReference type="STRING" id="34062.AXE82_01590"/>
<evidence type="ECO:0000259" key="6">
    <source>
        <dbReference type="PROSITE" id="PS51184"/>
    </source>
</evidence>